<keyword evidence="2" id="KW-1133">Transmembrane helix</keyword>
<proteinExistence type="predicted"/>
<feature type="transmembrane region" description="Helical" evidence="2">
    <location>
        <begin position="98"/>
        <end position="118"/>
    </location>
</feature>
<dbReference type="PANTHER" id="PTHR24002">
    <property type="entry name" value="SOLUTE CARRIER FAMILY 22 MEMBER 18"/>
    <property type="match status" value="1"/>
</dbReference>
<dbReference type="Proteomes" id="UP000031036">
    <property type="component" value="Unassembled WGS sequence"/>
</dbReference>
<gene>
    <name evidence="3" type="primary">SLC22A18</name>
    <name evidence="3" type="ORF">Tcan_08371</name>
</gene>
<dbReference type="GO" id="GO:0005635">
    <property type="term" value="C:nuclear envelope"/>
    <property type="evidence" value="ECO:0007669"/>
    <property type="project" value="TreeGrafter"/>
</dbReference>
<dbReference type="OMA" id="PVINMEY"/>
<evidence type="ECO:0000313" key="4">
    <source>
        <dbReference type="Proteomes" id="UP000031036"/>
    </source>
</evidence>
<dbReference type="InterPro" id="IPR036259">
    <property type="entry name" value="MFS_trans_sf"/>
</dbReference>
<dbReference type="InterPro" id="IPR011701">
    <property type="entry name" value="MFS"/>
</dbReference>
<comment type="caution">
    <text evidence="3">The sequence shown here is derived from an EMBL/GenBank/DDBJ whole genome shotgun (WGS) entry which is preliminary data.</text>
</comment>
<evidence type="ECO:0000313" key="3">
    <source>
        <dbReference type="EMBL" id="KHN78332.1"/>
    </source>
</evidence>
<evidence type="ECO:0000256" key="1">
    <source>
        <dbReference type="SAM" id="MobiDB-lite"/>
    </source>
</evidence>
<organism evidence="3 4">
    <name type="scientific">Toxocara canis</name>
    <name type="common">Canine roundworm</name>
    <dbReference type="NCBI Taxonomy" id="6265"/>
    <lineage>
        <taxon>Eukaryota</taxon>
        <taxon>Metazoa</taxon>
        <taxon>Ecdysozoa</taxon>
        <taxon>Nematoda</taxon>
        <taxon>Chromadorea</taxon>
        <taxon>Rhabditida</taxon>
        <taxon>Spirurina</taxon>
        <taxon>Ascaridomorpha</taxon>
        <taxon>Ascaridoidea</taxon>
        <taxon>Toxocaridae</taxon>
        <taxon>Toxocara</taxon>
    </lineage>
</organism>
<feature type="region of interest" description="Disordered" evidence="1">
    <location>
        <begin position="1"/>
        <end position="40"/>
    </location>
</feature>
<reference evidence="3 4" key="1">
    <citation type="submission" date="2014-11" db="EMBL/GenBank/DDBJ databases">
        <title>Genetic blueprint of the zoonotic pathogen Toxocara canis.</title>
        <authorList>
            <person name="Zhu X.-Q."/>
            <person name="Korhonen P.K."/>
            <person name="Cai H."/>
            <person name="Young N.D."/>
            <person name="Nejsum P."/>
            <person name="von Samson-Himmelstjerna G."/>
            <person name="Boag P.R."/>
            <person name="Tan P."/>
            <person name="Li Q."/>
            <person name="Min J."/>
            <person name="Yang Y."/>
            <person name="Wang X."/>
            <person name="Fang X."/>
            <person name="Hall R.S."/>
            <person name="Hofmann A."/>
            <person name="Sternberg P.W."/>
            <person name="Jex A.R."/>
            <person name="Gasser R.B."/>
        </authorList>
    </citation>
    <scope>NUCLEOTIDE SEQUENCE [LARGE SCALE GENOMIC DNA]</scope>
    <source>
        <strain evidence="3">PN_DK_2014</strain>
    </source>
</reference>
<dbReference type="Gene3D" id="1.20.1250.20">
    <property type="entry name" value="MFS general substrate transporter like domains"/>
    <property type="match status" value="1"/>
</dbReference>
<accession>A0A0B2VA42</accession>
<dbReference type="GO" id="GO:0022857">
    <property type="term" value="F:transmembrane transporter activity"/>
    <property type="evidence" value="ECO:0007669"/>
    <property type="project" value="InterPro"/>
</dbReference>
<keyword evidence="4" id="KW-1185">Reference proteome</keyword>
<dbReference type="EMBL" id="JPKZ01002124">
    <property type="protein sequence ID" value="KHN78332.1"/>
    <property type="molecule type" value="Genomic_DNA"/>
</dbReference>
<evidence type="ECO:0000256" key="2">
    <source>
        <dbReference type="SAM" id="Phobius"/>
    </source>
</evidence>
<sequence>MNKGAWAKVEIGTREGWGDEEESVHTPIAETNEEKDDKRKEKERALNVQIIIDMARRRGVAVTFAKKCALTAPMFFVFSIMQVHLINTFQVTPEMNSFIQMFVGMLIMLNNGFAIVWLRKRFNEDYLLTSGAAALLLANVLLTQWYTLWLVFCTLPFICLGLSLVSTVADSLLTSQVQLDEQALILGASQATNSLIRTFGPAAAGYMLEHYGFAIFGLIGAAISTIVLLHDLSPIPTLVKSTTSNHSSTSNDREAKRHQ</sequence>
<dbReference type="AlphaFoldDB" id="A0A0B2VA42"/>
<feature type="transmembrane region" description="Helical" evidence="2">
    <location>
        <begin position="64"/>
        <end position="86"/>
    </location>
</feature>
<protein>
    <submittedName>
        <fullName evidence="3">Solute carrier family 22 member 18</fullName>
    </submittedName>
</protein>
<feature type="transmembrane region" description="Helical" evidence="2">
    <location>
        <begin position="211"/>
        <end position="230"/>
    </location>
</feature>
<keyword evidence="2" id="KW-0812">Transmembrane</keyword>
<feature type="transmembrane region" description="Helical" evidence="2">
    <location>
        <begin position="125"/>
        <end position="142"/>
    </location>
</feature>
<name>A0A0B2VA42_TOXCA</name>
<dbReference type="OrthoDB" id="440553at2759"/>
<dbReference type="Pfam" id="PF07690">
    <property type="entry name" value="MFS_1"/>
    <property type="match status" value="1"/>
</dbReference>
<keyword evidence="2" id="KW-0472">Membrane</keyword>
<dbReference type="PANTHER" id="PTHR24002:SF3">
    <property type="entry name" value="SOLUTE CARRIER FAMILY 22 MEMBER 18"/>
    <property type="match status" value="1"/>
</dbReference>
<feature type="transmembrane region" description="Helical" evidence="2">
    <location>
        <begin position="148"/>
        <end position="169"/>
    </location>
</feature>
<dbReference type="SUPFAM" id="SSF103473">
    <property type="entry name" value="MFS general substrate transporter"/>
    <property type="match status" value="1"/>
</dbReference>